<dbReference type="EMBL" id="SRLO01000573">
    <property type="protein sequence ID" value="TNN51673.1"/>
    <property type="molecule type" value="Genomic_DNA"/>
</dbReference>
<evidence type="ECO:0000256" key="1">
    <source>
        <dbReference type="SAM" id="MobiDB-lite"/>
    </source>
</evidence>
<evidence type="ECO:0000313" key="3">
    <source>
        <dbReference type="Proteomes" id="UP000314294"/>
    </source>
</evidence>
<evidence type="ECO:0000313" key="2">
    <source>
        <dbReference type="EMBL" id="TNN51673.1"/>
    </source>
</evidence>
<name>A0A4Z2GFK5_9TELE</name>
<protein>
    <submittedName>
        <fullName evidence="2">Uncharacterized protein</fullName>
    </submittedName>
</protein>
<accession>A0A4Z2GFK5</accession>
<sequence length="332" mass="34639">MLAGRVAMDQVTKWSNQDLHEALQGPDPSPNISQDHEITVNHGAVIHSVPQCTGASTGKMMSVPQCTGLQYVRHYYQTYCRLTVLVGRVLRPVGPVPLVGDVGVRGGARRGRHAGFDQAAAALMVRPGVHQEVKWYTEVGCSRLTCGLHSGPVDLHPAGVHRRLHQQAGGGLGHGQPPVADGDGVHAVGRGGVADGVGPAPLVPDPDRGLGSGVRGHVHGELGLSGLGAVHREDAVLAQPRPPQARPAGRHLAGVQGRPHRRPEGRAGDVALGEQDVDGVGAGLGGQRTSTRYWPSSGGMYCTACSSLAEPDSSLKGIGRREGAEIWTSRAP</sequence>
<dbReference type="Proteomes" id="UP000314294">
    <property type="component" value="Unassembled WGS sequence"/>
</dbReference>
<comment type="caution">
    <text evidence="2">The sequence shown here is derived from an EMBL/GenBank/DDBJ whole genome shotgun (WGS) entry which is preliminary data.</text>
</comment>
<gene>
    <name evidence="2" type="ORF">EYF80_038085</name>
</gene>
<reference evidence="2 3" key="1">
    <citation type="submission" date="2019-03" db="EMBL/GenBank/DDBJ databases">
        <title>First draft genome of Liparis tanakae, snailfish: a comprehensive survey of snailfish specific genes.</title>
        <authorList>
            <person name="Kim W."/>
            <person name="Song I."/>
            <person name="Jeong J.-H."/>
            <person name="Kim D."/>
            <person name="Kim S."/>
            <person name="Ryu S."/>
            <person name="Song J.Y."/>
            <person name="Lee S.K."/>
        </authorList>
    </citation>
    <scope>NUCLEOTIDE SEQUENCE [LARGE SCALE GENOMIC DNA]</scope>
    <source>
        <tissue evidence="2">Muscle</tissue>
    </source>
</reference>
<organism evidence="2 3">
    <name type="scientific">Liparis tanakae</name>
    <name type="common">Tanaka's snailfish</name>
    <dbReference type="NCBI Taxonomy" id="230148"/>
    <lineage>
        <taxon>Eukaryota</taxon>
        <taxon>Metazoa</taxon>
        <taxon>Chordata</taxon>
        <taxon>Craniata</taxon>
        <taxon>Vertebrata</taxon>
        <taxon>Euteleostomi</taxon>
        <taxon>Actinopterygii</taxon>
        <taxon>Neopterygii</taxon>
        <taxon>Teleostei</taxon>
        <taxon>Neoteleostei</taxon>
        <taxon>Acanthomorphata</taxon>
        <taxon>Eupercaria</taxon>
        <taxon>Perciformes</taxon>
        <taxon>Cottioidei</taxon>
        <taxon>Cottales</taxon>
        <taxon>Liparidae</taxon>
        <taxon>Liparis</taxon>
    </lineage>
</organism>
<dbReference type="AlphaFoldDB" id="A0A4Z2GFK5"/>
<proteinExistence type="predicted"/>
<feature type="region of interest" description="Disordered" evidence="1">
    <location>
        <begin position="240"/>
        <end position="269"/>
    </location>
</feature>
<keyword evidence="3" id="KW-1185">Reference proteome</keyword>
<feature type="region of interest" description="Disordered" evidence="1">
    <location>
        <begin position="312"/>
        <end position="332"/>
    </location>
</feature>